<protein>
    <submittedName>
        <fullName evidence="1">Uncharacterized protein</fullName>
    </submittedName>
</protein>
<dbReference type="Proteomes" id="UP000034350">
    <property type="component" value="Unassembled WGS sequence"/>
</dbReference>
<name>A0A0F9WIR2_9MICR</name>
<gene>
    <name evidence="1" type="ORF">AAJ76_3000109576</name>
</gene>
<keyword evidence="2" id="KW-1185">Reference proteome</keyword>
<dbReference type="VEuPathDB" id="MicrosporidiaDB:AAJ76_3000109576"/>
<proteinExistence type="predicted"/>
<evidence type="ECO:0000313" key="2">
    <source>
        <dbReference type="Proteomes" id="UP000034350"/>
    </source>
</evidence>
<dbReference type="EMBL" id="JPQZ01000003">
    <property type="protein sequence ID" value="KKO76450.1"/>
    <property type="molecule type" value="Genomic_DNA"/>
</dbReference>
<reference evidence="1 2" key="1">
    <citation type="journal article" date="2015" name="Environ. Microbiol.">
        <title>Genome analyses suggest the presence of polyploidy and recent human-driven expansions in eight global populations of the honeybee pathogen Nosema ceranae.</title>
        <authorList>
            <person name="Pelin A."/>
            <person name="Selman M."/>
            <person name="Aris-Brosou S."/>
            <person name="Farinelli L."/>
            <person name="Corradi N."/>
        </authorList>
    </citation>
    <scope>NUCLEOTIDE SEQUENCE [LARGE SCALE GENOMIC DNA]</scope>
    <source>
        <strain evidence="1 2">PA08 1199</strain>
    </source>
</reference>
<organism evidence="1 2">
    <name type="scientific">Vairimorpha ceranae</name>
    <dbReference type="NCBI Taxonomy" id="40302"/>
    <lineage>
        <taxon>Eukaryota</taxon>
        <taxon>Fungi</taxon>
        <taxon>Fungi incertae sedis</taxon>
        <taxon>Microsporidia</taxon>
        <taxon>Nosematidae</taxon>
        <taxon>Vairimorpha</taxon>
    </lineage>
</organism>
<comment type="caution">
    <text evidence="1">The sequence shown here is derived from an EMBL/GenBank/DDBJ whole genome shotgun (WGS) entry which is preliminary data.</text>
</comment>
<dbReference type="RefSeq" id="XP_024332192.1">
    <property type="nucleotide sequence ID" value="XM_024475027.1"/>
</dbReference>
<evidence type="ECO:0000313" key="1">
    <source>
        <dbReference type="EMBL" id="KKO76450.1"/>
    </source>
</evidence>
<accession>A0A0F9WIR2</accession>
<sequence>MFKFKADFLQFSFFISPPSFAKILVVVDVCTFKSKMCFNLFAIKFLPLAILINFDCVLREAFLDEQMISSCHNFKVIYVFSNNNM</sequence>
<dbReference type="AlphaFoldDB" id="A0A0F9WIR2"/>
<dbReference type="GeneID" id="36319958"/>